<dbReference type="PANTHER" id="PTHR47759:SF2">
    <property type="entry name" value="TRIGLYCERIDE LIPASE"/>
    <property type="match status" value="1"/>
</dbReference>
<organism evidence="2 3">
    <name type="scientific">Phormidium tenue NIES-30</name>
    <dbReference type="NCBI Taxonomy" id="549789"/>
    <lineage>
        <taxon>Bacteria</taxon>
        <taxon>Bacillati</taxon>
        <taxon>Cyanobacteriota</taxon>
        <taxon>Cyanophyceae</taxon>
        <taxon>Oscillatoriophycideae</taxon>
        <taxon>Oscillatoriales</taxon>
        <taxon>Oscillatoriaceae</taxon>
        <taxon>Phormidium</taxon>
    </lineage>
</organism>
<dbReference type="SUPFAM" id="SSF53474">
    <property type="entry name" value="alpha/beta-Hydrolases"/>
    <property type="match status" value="1"/>
</dbReference>
<accession>A0A1U7IYS3</accession>
<dbReference type="STRING" id="549789.NIES30_24290"/>
<dbReference type="EMBL" id="MRCG01000029">
    <property type="protein sequence ID" value="OKH43802.1"/>
    <property type="molecule type" value="Genomic_DNA"/>
</dbReference>
<sequence length="240" mass="27345">MVDYAVALKCARLCQEVYRDFSGLRFSSYPDIEPVFVESQDNGVTDTQVSILNEMTSDRLYIVFRGSDKSIDWMNNVQFRQQIYPYADGNTEVKFHQGFMSAYFAVRQQLLDAMEKFVGQHVIVTGHSLGGALATIAALDIQYNLGKKRDLSFEVYTFGAPRVGNRAMAESYNGRIPNSYRFIYGWDIVTRIPRTWQGFDHVEKAIQLGSRWTWQVLSRRFSDHSIDGYIAGLAAEVEAA</sequence>
<dbReference type="Pfam" id="PF01764">
    <property type="entry name" value="Lipase_3"/>
    <property type="match status" value="1"/>
</dbReference>
<name>A0A1U7IYS3_9CYAN</name>
<dbReference type="InterPro" id="IPR002921">
    <property type="entry name" value="Fungal_lipase-type"/>
</dbReference>
<evidence type="ECO:0000259" key="1">
    <source>
        <dbReference type="Pfam" id="PF01764"/>
    </source>
</evidence>
<dbReference type="AlphaFoldDB" id="A0A1U7IYS3"/>
<protein>
    <submittedName>
        <fullName evidence="2">Lipase</fullName>
    </submittedName>
</protein>
<dbReference type="RefSeq" id="WP_073611037.1">
    <property type="nucleotide sequence ID" value="NZ_MRCG01000029.1"/>
</dbReference>
<dbReference type="GO" id="GO:0006629">
    <property type="term" value="P:lipid metabolic process"/>
    <property type="evidence" value="ECO:0007669"/>
    <property type="project" value="InterPro"/>
</dbReference>
<gene>
    <name evidence="2" type="ORF">NIES30_24290</name>
</gene>
<evidence type="ECO:0000313" key="2">
    <source>
        <dbReference type="EMBL" id="OKH43802.1"/>
    </source>
</evidence>
<dbReference type="CDD" id="cd00519">
    <property type="entry name" value="Lipase_3"/>
    <property type="match status" value="1"/>
</dbReference>
<proteinExistence type="predicted"/>
<dbReference type="PANTHER" id="PTHR47759">
    <property type="entry name" value="OS04G0509100 PROTEIN"/>
    <property type="match status" value="1"/>
</dbReference>
<feature type="domain" description="Fungal lipase-type" evidence="1">
    <location>
        <begin position="61"/>
        <end position="194"/>
    </location>
</feature>
<evidence type="ECO:0000313" key="3">
    <source>
        <dbReference type="Proteomes" id="UP000185557"/>
    </source>
</evidence>
<dbReference type="OrthoDB" id="5522031at2"/>
<reference evidence="2 3" key="1">
    <citation type="submission" date="2016-11" db="EMBL/GenBank/DDBJ databases">
        <title>Draft Genome Sequences of Nine Cyanobacterial Strains from Diverse Habitats.</title>
        <authorList>
            <person name="Zhu T."/>
            <person name="Hou S."/>
            <person name="Lu X."/>
            <person name="Hess W.R."/>
        </authorList>
    </citation>
    <scope>NUCLEOTIDE SEQUENCE [LARGE SCALE GENOMIC DNA]</scope>
    <source>
        <strain evidence="2 3">NIES-30</strain>
    </source>
</reference>
<comment type="caution">
    <text evidence="2">The sequence shown here is derived from an EMBL/GenBank/DDBJ whole genome shotgun (WGS) entry which is preliminary data.</text>
</comment>
<dbReference type="InterPro" id="IPR029058">
    <property type="entry name" value="AB_hydrolase_fold"/>
</dbReference>
<dbReference type="Proteomes" id="UP000185557">
    <property type="component" value="Unassembled WGS sequence"/>
</dbReference>
<dbReference type="Gene3D" id="3.40.50.1820">
    <property type="entry name" value="alpha/beta hydrolase"/>
    <property type="match status" value="1"/>
</dbReference>
<keyword evidence="3" id="KW-1185">Reference proteome</keyword>